<dbReference type="SUPFAM" id="SSF54826">
    <property type="entry name" value="Enolase N-terminal domain-like"/>
    <property type="match status" value="1"/>
</dbReference>
<name>A0A381UFZ9_9ZZZZ</name>
<evidence type="ECO:0000313" key="5">
    <source>
        <dbReference type="EMBL" id="SVA25603.1"/>
    </source>
</evidence>
<reference evidence="5" key="1">
    <citation type="submission" date="2018-05" db="EMBL/GenBank/DDBJ databases">
        <authorList>
            <person name="Lanie J.A."/>
            <person name="Ng W.-L."/>
            <person name="Kazmierczak K.M."/>
            <person name="Andrzejewski T.M."/>
            <person name="Davidsen T.M."/>
            <person name="Wayne K.J."/>
            <person name="Tettelin H."/>
            <person name="Glass J.I."/>
            <person name="Rusch D."/>
            <person name="Podicherti R."/>
            <person name="Tsui H.-C.T."/>
            <person name="Winkler M.E."/>
        </authorList>
    </citation>
    <scope>NUCLEOTIDE SEQUENCE</scope>
</reference>
<dbReference type="InterPro" id="IPR036849">
    <property type="entry name" value="Enolase-like_C_sf"/>
</dbReference>
<protein>
    <recommendedName>
        <fullName evidence="4">Mandelate racemase/muconate lactonizing enzyme C-terminal domain-containing protein</fullName>
    </recommendedName>
</protein>
<dbReference type="InterPro" id="IPR041338">
    <property type="entry name" value="OSBS_N"/>
</dbReference>
<keyword evidence="3" id="KW-0456">Lyase</keyword>
<proteinExistence type="inferred from homology"/>
<dbReference type="InterPro" id="IPR013342">
    <property type="entry name" value="Mandelate_racemase_C"/>
</dbReference>
<dbReference type="AlphaFoldDB" id="A0A381UFZ9"/>
<dbReference type="SFLD" id="SFLDS00001">
    <property type="entry name" value="Enolase"/>
    <property type="match status" value="1"/>
</dbReference>
<dbReference type="EMBL" id="UINC01006118">
    <property type="protein sequence ID" value="SVA25603.1"/>
    <property type="molecule type" value="Genomic_DNA"/>
</dbReference>
<dbReference type="GO" id="GO:0009234">
    <property type="term" value="P:menaquinone biosynthetic process"/>
    <property type="evidence" value="ECO:0007669"/>
    <property type="project" value="InterPro"/>
</dbReference>
<dbReference type="GO" id="GO:0016836">
    <property type="term" value="F:hydro-lyase activity"/>
    <property type="evidence" value="ECO:0007669"/>
    <property type="project" value="InterPro"/>
</dbReference>
<dbReference type="HAMAP" id="MF_00470">
    <property type="entry name" value="MenC_1"/>
    <property type="match status" value="1"/>
</dbReference>
<dbReference type="Gene3D" id="3.30.390.10">
    <property type="entry name" value="Enolase-like, N-terminal domain"/>
    <property type="match status" value="1"/>
</dbReference>
<dbReference type="InterPro" id="IPR029017">
    <property type="entry name" value="Enolase-like_N"/>
</dbReference>
<dbReference type="Pfam" id="PF21508">
    <property type="entry name" value="MenC_N"/>
    <property type="match status" value="1"/>
</dbReference>
<gene>
    <name evidence="5" type="ORF">METZ01_LOCUS78457</name>
</gene>
<keyword evidence="2" id="KW-0460">Magnesium</keyword>
<dbReference type="SFLD" id="SFLDF00009">
    <property type="entry name" value="o-succinylbenzoate_synthase"/>
    <property type="match status" value="1"/>
</dbReference>
<organism evidence="5">
    <name type="scientific">marine metagenome</name>
    <dbReference type="NCBI Taxonomy" id="408172"/>
    <lineage>
        <taxon>unclassified sequences</taxon>
        <taxon>metagenomes</taxon>
        <taxon>ecological metagenomes</taxon>
    </lineage>
</organism>
<evidence type="ECO:0000256" key="3">
    <source>
        <dbReference type="ARBA" id="ARBA00023239"/>
    </source>
</evidence>
<dbReference type="Gene3D" id="3.20.20.120">
    <property type="entry name" value="Enolase-like C-terminal domain"/>
    <property type="match status" value="1"/>
</dbReference>
<dbReference type="InterPro" id="IPR010196">
    <property type="entry name" value="OSB_synthase_MenC1"/>
</dbReference>
<dbReference type="CDD" id="cd03320">
    <property type="entry name" value="OSBS"/>
    <property type="match status" value="1"/>
</dbReference>
<accession>A0A381UFZ9</accession>
<dbReference type="Pfam" id="PF13378">
    <property type="entry name" value="MR_MLE_C"/>
    <property type="match status" value="1"/>
</dbReference>
<dbReference type="InterPro" id="IPR029065">
    <property type="entry name" value="Enolase_C-like"/>
</dbReference>
<dbReference type="GO" id="GO:0000287">
    <property type="term" value="F:magnesium ion binding"/>
    <property type="evidence" value="ECO:0007669"/>
    <property type="project" value="InterPro"/>
</dbReference>
<feature type="domain" description="Mandelate racemase/muconate lactonizing enzyme C-terminal" evidence="4">
    <location>
        <begin position="146"/>
        <end position="247"/>
    </location>
</feature>
<dbReference type="SUPFAM" id="SSF51604">
    <property type="entry name" value="Enolase C-terminal domain-like"/>
    <property type="match status" value="1"/>
</dbReference>
<keyword evidence="1" id="KW-0479">Metal-binding</keyword>
<evidence type="ECO:0000256" key="2">
    <source>
        <dbReference type="ARBA" id="ARBA00022842"/>
    </source>
</evidence>
<dbReference type="SFLD" id="SFLDG00180">
    <property type="entry name" value="muconate_cycloisomerase"/>
    <property type="match status" value="1"/>
</dbReference>
<evidence type="ECO:0000259" key="4">
    <source>
        <dbReference type="SMART" id="SM00922"/>
    </source>
</evidence>
<sequence length="385" mass="43044">MNSFSWELFRYSLTLKKPLRMLGQELHERTGMILRLHHENHGNSTANNFGEGEIAPLPGMHPESLSEAEKQIRNYLSGKRSAAGQSPQNLFASVLFGLDMSLRTLFKSRKVSEFHGSEASGRNFKPAKSNISGSIIPVNGLATGSGIALQRECEQLQKDGFKTIKLKVGRLTLKEDIERVQLARKILGNETALRLDANRSWEWDDALIFAEAVKNCKIEYCEEPLRSEGQLSNLQKMEQLYEQTGMPLALDETLWNASTPEQNFPAANVSMSWVRALILKPGILGGWDSTKMWIDHAQKNGVQSVFSSCFESGLGLNWIAFMAGELLSELIPTGLDTSKWFAQDLINPHFSTNQGSYLLPNSWPKANDDLLEQIDDGTWENGVLD</sequence>
<dbReference type="PANTHER" id="PTHR42916:SF1">
    <property type="entry name" value="PROTEIN PHYLLO, CHLOROPLASTIC"/>
    <property type="match status" value="1"/>
</dbReference>
<dbReference type="PANTHER" id="PTHR42916">
    <property type="entry name" value="2-SUCCINYL-5-ENOLPYRUVYL-6-HYDROXY-3-CYCLOHEXENE-1-CARBOXYLATE SYNTHASE"/>
    <property type="match status" value="1"/>
</dbReference>
<evidence type="ECO:0000256" key="1">
    <source>
        <dbReference type="ARBA" id="ARBA00022723"/>
    </source>
</evidence>
<dbReference type="NCBIfam" id="TIGR01927">
    <property type="entry name" value="menC_gam_Gplu"/>
    <property type="match status" value="1"/>
</dbReference>
<dbReference type="SMART" id="SM00922">
    <property type="entry name" value="MR_MLE"/>
    <property type="match status" value="1"/>
</dbReference>